<dbReference type="InterPro" id="IPR039439">
    <property type="entry name" value="SH3b1_dom"/>
</dbReference>
<keyword evidence="3" id="KW-0378">Hydrolase</keyword>
<dbReference type="Pfam" id="PF12913">
    <property type="entry name" value="SH3_6"/>
    <property type="match status" value="1"/>
</dbReference>
<dbReference type="SUPFAM" id="SSF54001">
    <property type="entry name" value="Cysteine proteinases"/>
    <property type="match status" value="1"/>
</dbReference>
<gene>
    <name evidence="6" type="ORF">MNKW57_17410</name>
</gene>
<evidence type="ECO:0000256" key="1">
    <source>
        <dbReference type="ARBA" id="ARBA00007074"/>
    </source>
</evidence>
<evidence type="ECO:0000256" key="4">
    <source>
        <dbReference type="ARBA" id="ARBA00022807"/>
    </source>
</evidence>
<evidence type="ECO:0000313" key="7">
    <source>
        <dbReference type="Proteomes" id="UP001224392"/>
    </source>
</evidence>
<keyword evidence="4" id="KW-0788">Thiol protease</keyword>
<keyword evidence="7" id="KW-1185">Reference proteome</keyword>
<dbReference type="InterPro" id="IPR038765">
    <property type="entry name" value="Papain-like_cys_pep_sf"/>
</dbReference>
<evidence type="ECO:0000256" key="2">
    <source>
        <dbReference type="ARBA" id="ARBA00022670"/>
    </source>
</evidence>
<feature type="domain" description="NlpC/P60" evidence="5">
    <location>
        <begin position="349"/>
        <end position="480"/>
    </location>
</feature>
<reference evidence="6 7" key="1">
    <citation type="submission" date="2023-04" db="EMBL/GenBank/DDBJ databases">
        <title>Marinobulbifer ophiurae gen. nov., sp. Nov., isolate from tissue of brittle star Ophioplocus japonicus.</title>
        <authorList>
            <person name="Kawano K."/>
            <person name="Sawayama S."/>
            <person name="Nakagawa S."/>
        </authorList>
    </citation>
    <scope>NUCLEOTIDE SEQUENCE [LARGE SCALE GENOMIC DNA]</scope>
    <source>
        <strain evidence="6 7">NKW57</strain>
    </source>
</reference>
<keyword evidence="2" id="KW-0645">Protease</keyword>
<organism evidence="6 7">
    <name type="scientific">Biformimicrobium ophioploci</name>
    <dbReference type="NCBI Taxonomy" id="3036711"/>
    <lineage>
        <taxon>Bacteria</taxon>
        <taxon>Pseudomonadati</taxon>
        <taxon>Pseudomonadota</taxon>
        <taxon>Gammaproteobacteria</taxon>
        <taxon>Cellvibrionales</taxon>
        <taxon>Microbulbiferaceae</taxon>
        <taxon>Biformimicrobium</taxon>
    </lineage>
</organism>
<protein>
    <submittedName>
        <fullName evidence="6">SH3 domain-containing protein</fullName>
    </submittedName>
</protein>
<dbReference type="InterPro" id="IPR027017">
    <property type="entry name" value="P60_peptidase_YkfC"/>
</dbReference>
<comment type="similarity">
    <text evidence="1">Belongs to the peptidase C40 family.</text>
</comment>
<accession>A0ABQ6LZA9</accession>
<evidence type="ECO:0000256" key="3">
    <source>
        <dbReference type="ARBA" id="ARBA00022801"/>
    </source>
</evidence>
<dbReference type="EMBL" id="BSYJ01000003">
    <property type="protein sequence ID" value="GMG87420.1"/>
    <property type="molecule type" value="Genomic_DNA"/>
</dbReference>
<dbReference type="PROSITE" id="PS51935">
    <property type="entry name" value="NLPC_P60"/>
    <property type="match status" value="1"/>
</dbReference>
<evidence type="ECO:0000313" key="6">
    <source>
        <dbReference type="EMBL" id="GMG87420.1"/>
    </source>
</evidence>
<dbReference type="PIRSF" id="PIRSF019015">
    <property type="entry name" value="P60_peptidase_YkfC"/>
    <property type="match status" value="1"/>
</dbReference>
<dbReference type="Proteomes" id="UP001224392">
    <property type="component" value="Unassembled WGS sequence"/>
</dbReference>
<sequence>MHSGVACASDPVRREAHLPGSGFAFVLPGGLVKKITIKRIAALSILVALSGVGQAKEYGTEQGFVSDVVGVKEPMLGPGYWLSKLDANARSEILLTSEQIAGFNRDAVEQTGYLVDLQALPARLTSQSLVEKIESLSRPASADRFYADGSQVTEGDYRRYAAALNLDSLKKKAVTIEPKYGMVVARTIMRSYPTEDRIFKKDLDLDLDRFQETGLFPGQELVIYHESADGEWYFAQSYNYAAWVQKKDVAVGSREQVFGFHSDKEFLVVTGDRVFTTFTPEEPRVSQQQLDMGVRLPLVPRYEAPAALHGQNTYASYIVEMPVRNKDGSLEFSRALIARSRDVNIGYLPFTRENLIRQSFKFLGERYGWGHDYNGRDCTGFVGEVYKTFGMLMPRNSGQQGSSDSGRNVRFGNAASLQDKKAAFASIDVGDLIYIPGHVMMYLGDVEGKPFIIHDVNGLAYYDAKGEFYRGTLNGVSVTPLLPLQLSRDSSYLDKVYNIKRLR</sequence>
<proteinExistence type="inferred from homology"/>
<name>A0ABQ6LZA9_9GAMM</name>
<dbReference type="Pfam" id="PF00877">
    <property type="entry name" value="NLPC_P60"/>
    <property type="match status" value="1"/>
</dbReference>
<dbReference type="Gene3D" id="3.90.1720.10">
    <property type="entry name" value="endopeptidase domain like (from Nostoc punctiforme)"/>
    <property type="match status" value="1"/>
</dbReference>
<evidence type="ECO:0000259" key="5">
    <source>
        <dbReference type="PROSITE" id="PS51935"/>
    </source>
</evidence>
<comment type="caution">
    <text evidence="6">The sequence shown here is derived from an EMBL/GenBank/DDBJ whole genome shotgun (WGS) entry which is preliminary data.</text>
</comment>
<dbReference type="InterPro" id="IPR000064">
    <property type="entry name" value="NLP_P60_dom"/>
</dbReference>